<evidence type="ECO:0000313" key="2">
    <source>
        <dbReference type="Proteomes" id="UP000034350"/>
    </source>
</evidence>
<dbReference type="RefSeq" id="XP_024330547.1">
    <property type="nucleotide sequence ID" value="XM_024475649.1"/>
</dbReference>
<accession>A0A0F9WDA6</accession>
<sequence>MSKNSSTYCIPFNHSNIYTNKTYYNKNTLYPGIYEPSRGIIKCFLAIGTISGKHVTYIHK</sequence>
<evidence type="ECO:0000313" key="1">
    <source>
        <dbReference type="EMBL" id="KKO74805.1"/>
    </source>
</evidence>
<dbReference type="EMBL" id="JPQZ01000044">
    <property type="protein sequence ID" value="KKO74805.1"/>
    <property type="molecule type" value="Genomic_DNA"/>
</dbReference>
<dbReference type="Proteomes" id="UP000034350">
    <property type="component" value="Unassembled WGS sequence"/>
</dbReference>
<gene>
    <name evidence="1" type="ORF">AAJ76_4400013900</name>
</gene>
<dbReference type="GeneID" id="36320596"/>
<reference evidence="1 2" key="1">
    <citation type="journal article" date="2015" name="Environ. Microbiol.">
        <title>Genome analyses suggest the presence of polyploidy and recent human-driven expansions in eight global populations of the honeybee pathogen Nosema ceranae.</title>
        <authorList>
            <person name="Pelin A."/>
            <person name="Selman M."/>
            <person name="Aris-Brosou S."/>
            <person name="Farinelli L."/>
            <person name="Corradi N."/>
        </authorList>
    </citation>
    <scope>NUCLEOTIDE SEQUENCE [LARGE SCALE GENOMIC DNA]</scope>
    <source>
        <strain evidence="1 2">PA08 1199</strain>
    </source>
</reference>
<organism evidence="1 2">
    <name type="scientific">Vairimorpha ceranae</name>
    <dbReference type="NCBI Taxonomy" id="40302"/>
    <lineage>
        <taxon>Eukaryota</taxon>
        <taxon>Fungi</taxon>
        <taxon>Fungi incertae sedis</taxon>
        <taxon>Microsporidia</taxon>
        <taxon>Nosematidae</taxon>
        <taxon>Vairimorpha</taxon>
    </lineage>
</organism>
<name>A0A0F9WDA6_9MICR</name>
<protein>
    <submittedName>
        <fullName evidence="1">Uncharacterized protein</fullName>
    </submittedName>
</protein>
<keyword evidence="2" id="KW-1185">Reference proteome</keyword>
<dbReference type="AlphaFoldDB" id="A0A0F9WDA6"/>
<comment type="caution">
    <text evidence="1">The sequence shown here is derived from an EMBL/GenBank/DDBJ whole genome shotgun (WGS) entry which is preliminary data.</text>
</comment>
<dbReference type="VEuPathDB" id="MicrosporidiaDB:AAJ76_4400013900"/>
<proteinExistence type="predicted"/>